<dbReference type="NCBIfam" id="TIGR00667">
    <property type="entry name" value="aat"/>
    <property type="match status" value="1"/>
</dbReference>
<keyword evidence="1 4" id="KW-0963">Cytoplasm</keyword>
<dbReference type="Proteomes" id="UP000006377">
    <property type="component" value="Chromosome"/>
</dbReference>
<evidence type="ECO:0000256" key="4">
    <source>
        <dbReference type="HAMAP-Rule" id="MF_00688"/>
    </source>
</evidence>
<evidence type="ECO:0000256" key="1">
    <source>
        <dbReference type="ARBA" id="ARBA00022490"/>
    </source>
</evidence>
<dbReference type="SUPFAM" id="SSF55729">
    <property type="entry name" value="Acyl-CoA N-acyltransferases (Nat)"/>
    <property type="match status" value="1"/>
</dbReference>
<comment type="similarity">
    <text evidence="4">Belongs to the L/F-transferase family.</text>
</comment>
<dbReference type="GO" id="GO:0008914">
    <property type="term" value="F:leucyl-tRNA--protein transferase activity"/>
    <property type="evidence" value="ECO:0007669"/>
    <property type="project" value="UniProtKB-UniRule"/>
</dbReference>
<evidence type="ECO:0000313" key="5">
    <source>
        <dbReference type="EMBL" id="ABS64899.1"/>
    </source>
</evidence>
<comment type="catalytic activity">
    <reaction evidence="4">
        <text>N-terminal L-lysyl-[protein] + L-leucyl-tRNA(Leu) = N-terminal L-leucyl-L-lysyl-[protein] + tRNA(Leu) + H(+)</text>
        <dbReference type="Rhea" id="RHEA:12340"/>
        <dbReference type="Rhea" id="RHEA-COMP:9613"/>
        <dbReference type="Rhea" id="RHEA-COMP:9622"/>
        <dbReference type="Rhea" id="RHEA-COMP:12670"/>
        <dbReference type="Rhea" id="RHEA-COMP:12671"/>
        <dbReference type="ChEBI" id="CHEBI:15378"/>
        <dbReference type="ChEBI" id="CHEBI:65249"/>
        <dbReference type="ChEBI" id="CHEBI:78442"/>
        <dbReference type="ChEBI" id="CHEBI:78494"/>
        <dbReference type="ChEBI" id="CHEBI:133043"/>
        <dbReference type="EC" id="2.3.2.6"/>
    </reaction>
</comment>
<dbReference type="KEGG" id="pla:Plav_3294"/>
<comment type="subcellular location">
    <subcellularLocation>
        <location evidence="4">Cytoplasm</location>
    </subcellularLocation>
</comment>
<keyword evidence="2 4" id="KW-0808">Transferase</keyword>
<dbReference type="HAMAP" id="MF_00688">
    <property type="entry name" value="Leu_Phe_trans"/>
    <property type="match status" value="1"/>
</dbReference>
<dbReference type="GO" id="GO:0005737">
    <property type="term" value="C:cytoplasm"/>
    <property type="evidence" value="ECO:0007669"/>
    <property type="project" value="UniProtKB-SubCell"/>
</dbReference>
<evidence type="ECO:0000256" key="3">
    <source>
        <dbReference type="ARBA" id="ARBA00023315"/>
    </source>
</evidence>
<keyword evidence="3 4" id="KW-0012">Acyltransferase</keyword>
<reference evidence="5 6" key="1">
    <citation type="journal article" date="2011" name="Stand. Genomic Sci.">
        <title>Complete genome sequence of Parvibaculum lavamentivorans type strain (DS-1(T)).</title>
        <authorList>
            <person name="Schleheck D."/>
            <person name="Weiss M."/>
            <person name="Pitluck S."/>
            <person name="Bruce D."/>
            <person name="Land M.L."/>
            <person name="Han S."/>
            <person name="Saunders E."/>
            <person name="Tapia R."/>
            <person name="Detter C."/>
            <person name="Brettin T."/>
            <person name="Han J."/>
            <person name="Woyke T."/>
            <person name="Goodwin L."/>
            <person name="Pennacchio L."/>
            <person name="Nolan M."/>
            <person name="Cook A.M."/>
            <person name="Kjelleberg S."/>
            <person name="Thomas T."/>
        </authorList>
    </citation>
    <scope>NUCLEOTIDE SEQUENCE [LARGE SCALE GENOMIC DNA]</scope>
    <source>
        <strain evidence="6">DS-1 / DSM 13023 / NCIMB 13966</strain>
    </source>
</reference>
<comment type="catalytic activity">
    <reaction evidence="4">
        <text>L-phenylalanyl-tRNA(Phe) + an N-terminal L-alpha-aminoacyl-[protein] = an N-terminal L-phenylalanyl-L-alpha-aminoacyl-[protein] + tRNA(Phe)</text>
        <dbReference type="Rhea" id="RHEA:43632"/>
        <dbReference type="Rhea" id="RHEA-COMP:9668"/>
        <dbReference type="Rhea" id="RHEA-COMP:9699"/>
        <dbReference type="Rhea" id="RHEA-COMP:10636"/>
        <dbReference type="Rhea" id="RHEA-COMP:10637"/>
        <dbReference type="ChEBI" id="CHEBI:78442"/>
        <dbReference type="ChEBI" id="CHEBI:78531"/>
        <dbReference type="ChEBI" id="CHEBI:78597"/>
        <dbReference type="ChEBI" id="CHEBI:83561"/>
        <dbReference type="EC" id="2.3.2.6"/>
    </reaction>
</comment>
<comment type="function">
    <text evidence="4">Functions in the N-end rule pathway of protein degradation where it conjugates Leu, Phe and, less efficiently, Met from aminoacyl-tRNAs to the N-termini of proteins containing an N-terminal arginine or lysine.</text>
</comment>
<organism evidence="5 6">
    <name type="scientific">Parvibaculum lavamentivorans (strain DS-1 / DSM 13023 / NCIMB 13966)</name>
    <dbReference type="NCBI Taxonomy" id="402881"/>
    <lineage>
        <taxon>Bacteria</taxon>
        <taxon>Pseudomonadati</taxon>
        <taxon>Pseudomonadota</taxon>
        <taxon>Alphaproteobacteria</taxon>
        <taxon>Hyphomicrobiales</taxon>
        <taxon>Parvibaculaceae</taxon>
        <taxon>Parvibaculum</taxon>
    </lineage>
</organism>
<dbReference type="PANTHER" id="PTHR30098:SF2">
    <property type="entry name" value="LEUCYL_PHENYLALANYL-TRNA--PROTEIN TRANSFERASE"/>
    <property type="match status" value="1"/>
</dbReference>
<dbReference type="HOGENOM" id="CLU_075045_1_1_5"/>
<dbReference type="PANTHER" id="PTHR30098">
    <property type="entry name" value="LEUCYL/PHENYLALANYL-TRNA--PROTEIN TRANSFERASE"/>
    <property type="match status" value="1"/>
</dbReference>
<dbReference type="GO" id="GO:0030163">
    <property type="term" value="P:protein catabolic process"/>
    <property type="evidence" value="ECO:0007669"/>
    <property type="project" value="UniProtKB-UniRule"/>
</dbReference>
<name>A7HYB6_PARL1</name>
<dbReference type="FunFam" id="3.40.630.70:FF:000001">
    <property type="entry name" value="Leucyl/phenylalanyl-tRNA--protein transferase"/>
    <property type="match status" value="1"/>
</dbReference>
<proteinExistence type="inferred from homology"/>
<dbReference type="eggNOG" id="COG2360">
    <property type="taxonomic scope" value="Bacteria"/>
</dbReference>
<dbReference type="InterPro" id="IPR042203">
    <property type="entry name" value="Leu/Phe-tRNA_Trfase_C"/>
</dbReference>
<gene>
    <name evidence="4" type="primary">aat</name>
    <name evidence="5" type="ordered locus">Plav_3294</name>
</gene>
<protein>
    <recommendedName>
        <fullName evidence="4">Leucyl/phenylalanyl-tRNA--protein transferase</fullName>
        <ecNumber evidence="4">2.3.2.6</ecNumber>
    </recommendedName>
    <alternativeName>
        <fullName evidence="4">L/F-transferase</fullName>
    </alternativeName>
    <alternativeName>
        <fullName evidence="4">Leucyltransferase</fullName>
    </alternativeName>
    <alternativeName>
        <fullName evidence="4">Phenyalanyltransferase</fullName>
    </alternativeName>
</protein>
<evidence type="ECO:0000256" key="2">
    <source>
        <dbReference type="ARBA" id="ARBA00022679"/>
    </source>
</evidence>
<dbReference type="Gene3D" id="3.40.630.70">
    <property type="entry name" value="Leucyl/phenylalanyl-tRNA-protein transferase, C-terminal domain"/>
    <property type="match status" value="1"/>
</dbReference>
<dbReference type="EMBL" id="CP000774">
    <property type="protein sequence ID" value="ABS64899.1"/>
    <property type="molecule type" value="Genomic_DNA"/>
</dbReference>
<dbReference type="InterPro" id="IPR004616">
    <property type="entry name" value="Leu/Phe-tRNA_Trfase"/>
</dbReference>
<keyword evidence="6" id="KW-1185">Reference proteome</keyword>
<sequence>MPRPCSGIARRRSPLHFARGAGRGGIARNGDTKMSNIDSDVLLRAYAYGVFPMAEARDDPQLYWIDPEARGILPLTDFHVPKRLRRTIRQAPFTVRIDTAFREVMLGCAENGPNRNGTWINDRIISLYCDLHERGRAHSVECWLDDRLVGGLYGVSLGAAFFGESMFSRETDASKVALVYLAARLIAGGYKLLDTQFVTTHLQQFGAKEVSRNVYRSMLFEATAMTADFYSLPVDAPPEAVLQSVTQMS</sequence>
<comment type="catalytic activity">
    <reaction evidence="4">
        <text>N-terminal L-arginyl-[protein] + L-leucyl-tRNA(Leu) = N-terminal L-leucyl-L-arginyl-[protein] + tRNA(Leu) + H(+)</text>
        <dbReference type="Rhea" id="RHEA:50416"/>
        <dbReference type="Rhea" id="RHEA-COMP:9613"/>
        <dbReference type="Rhea" id="RHEA-COMP:9622"/>
        <dbReference type="Rhea" id="RHEA-COMP:12672"/>
        <dbReference type="Rhea" id="RHEA-COMP:12673"/>
        <dbReference type="ChEBI" id="CHEBI:15378"/>
        <dbReference type="ChEBI" id="CHEBI:64719"/>
        <dbReference type="ChEBI" id="CHEBI:78442"/>
        <dbReference type="ChEBI" id="CHEBI:78494"/>
        <dbReference type="ChEBI" id="CHEBI:133044"/>
        <dbReference type="EC" id="2.3.2.6"/>
    </reaction>
</comment>
<dbReference type="EC" id="2.3.2.6" evidence="4"/>
<dbReference type="STRING" id="402881.Plav_3294"/>
<dbReference type="InterPro" id="IPR016181">
    <property type="entry name" value="Acyl_CoA_acyltransferase"/>
</dbReference>
<dbReference type="AlphaFoldDB" id="A7HYB6"/>
<accession>A7HYB6</accession>
<dbReference type="Pfam" id="PF03588">
    <property type="entry name" value="Leu_Phe_trans"/>
    <property type="match status" value="1"/>
</dbReference>
<evidence type="ECO:0000313" key="6">
    <source>
        <dbReference type="Proteomes" id="UP000006377"/>
    </source>
</evidence>